<dbReference type="InterPro" id="IPR053952">
    <property type="entry name" value="K_trans_C"/>
</dbReference>
<evidence type="ECO:0000256" key="10">
    <source>
        <dbReference type="SAM" id="Phobius"/>
    </source>
</evidence>
<evidence type="ECO:0000259" key="11">
    <source>
        <dbReference type="Pfam" id="PF02705"/>
    </source>
</evidence>
<feature type="transmembrane region" description="Helical" evidence="10">
    <location>
        <begin position="135"/>
        <end position="154"/>
    </location>
</feature>
<evidence type="ECO:0000256" key="4">
    <source>
        <dbReference type="ARBA" id="ARBA00022692"/>
    </source>
</evidence>
<dbReference type="EMBL" id="SZQL01000012">
    <property type="protein sequence ID" value="TKK67200.1"/>
    <property type="molecule type" value="Genomic_DNA"/>
</dbReference>
<feature type="transmembrane region" description="Helical" evidence="10">
    <location>
        <begin position="211"/>
        <end position="229"/>
    </location>
</feature>
<dbReference type="GO" id="GO:0015079">
    <property type="term" value="F:potassium ion transmembrane transporter activity"/>
    <property type="evidence" value="ECO:0007669"/>
    <property type="project" value="InterPro"/>
</dbReference>
<dbReference type="PANTHER" id="PTHR30540">
    <property type="entry name" value="OSMOTIC STRESS POTASSIUM TRANSPORTER"/>
    <property type="match status" value="1"/>
</dbReference>
<feature type="domain" description="K+ potassium transporter C-terminal" evidence="12">
    <location>
        <begin position="492"/>
        <end position="647"/>
    </location>
</feature>
<feature type="transmembrane region" description="Helical" evidence="10">
    <location>
        <begin position="241"/>
        <end position="262"/>
    </location>
</feature>
<gene>
    <name evidence="13" type="ORF">FC093_15055</name>
</gene>
<dbReference type="Pfam" id="PF02705">
    <property type="entry name" value="K_trans"/>
    <property type="match status" value="1"/>
</dbReference>
<evidence type="ECO:0000256" key="6">
    <source>
        <dbReference type="ARBA" id="ARBA00022958"/>
    </source>
</evidence>
<dbReference type="PANTHER" id="PTHR30540:SF83">
    <property type="entry name" value="K+ POTASSIUM TRANSPORTER"/>
    <property type="match status" value="1"/>
</dbReference>
<evidence type="ECO:0000256" key="5">
    <source>
        <dbReference type="ARBA" id="ARBA00022847"/>
    </source>
</evidence>
<proteinExistence type="predicted"/>
<dbReference type="GO" id="GO:0015293">
    <property type="term" value="F:symporter activity"/>
    <property type="evidence" value="ECO:0007669"/>
    <property type="project" value="UniProtKB-KW"/>
</dbReference>
<feature type="transmembrane region" description="Helical" evidence="10">
    <location>
        <begin position="410"/>
        <end position="432"/>
    </location>
</feature>
<dbReference type="Proteomes" id="UP000305848">
    <property type="component" value="Unassembled WGS sequence"/>
</dbReference>
<feature type="transmembrane region" description="Helical" evidence="10">
    <location>
        <begin position="12"/>
        <end position="34"/>
    </location>
</feature>
<keyword evidence="5" id="KW-0769">Symport</keyword>
<organism evidence="13 14">
    <name type="scientific">Ilyomonas limi</name>
    <dbReference type="NCBI Taxonomy" id="2575867"/>
    <lineage>
        <taxon>Bacteria</taxon>
        <taxon>Pseudomonadati</taxon>
        <taxon>Bacteroidota</taxon>
        <taxon>Chitinophagia</taxon>
        <taxon>Chitinophagales</taxon>
        <taxon>Chitinophagaceae</taxon>
        <taxon>Ilyomonas</taxon>
    </lineage>
</organism>
<dbReference type="InterPro" id="IPR053951">
    <property type="entry name" value="K_trans_N"/>
</dbReference>
<evidence type="ECO:0000256" key="9">
    <source>
        <dbReference type="ARBA" id="ARBA00023136"/>
    </source>
</evidence>
<feature type="transmembrane region" description="Helical" evidence="10">
    <location>
        <begin position="353"/>
        <end position="375"/>
    </location>
</feature>
<comment type="caution">
    <text evidence="13">The sequence shown here is derived from an EMBL/GenBank/DDBJ whole genome shotgun (WGS) entry which is preliminary data.</text>
</comment>
<feature type="transmembrane region" description="Helical" evidence="10">
    <location>
        <begin position="302"/>
        <end position="333"/>
    </location>
</feature>
<keyword evidence="8" id="KW-0406">Ion transport</keyword>
<keyword evidence="7 10" id="KW-1133">Transmembrane helix</keyword>
<dbReference type="AlphaFoldDB" id="A0A4U3KXM3"/>
<keyword evidence="3" id="KW-0633">Potassium transport</keyword>
<feature type="transmembrane region" description="Helical" evidence="10">
    <location>
        <begin position="381"/>
        <end position="403"/>
    </location>
</feature>
<accession>A0A4U3KXM3</accession>
<evidence type="ECO:0000256" key="8">
    <source>
        <dbReference type="ARBA" id="ARBA00023065"/>
    </source>
</evidence>
<keyword evidence="6" id="KW-0630">Potassium</keyword>
<dbReference type="OrthoDB" id="9805577at2"/>
<reference evidence="13 14" key="1">
    <citation type="submission" date="2019-05" db="EMBL/GenBank/DDBJ databases">
        <title>Panacibacter sp. strain 17mud1-8 Genome sequencing and assembly.</title>
        <authorList>
            <person name="Chhetri G."/>
        </authorList>
    </citation>
    <scope>NUCLEOTIDE SEQUENCE [LARGE SCALE GENOMIC DNA]</scope>
    <source>
        <strain evidence="13 14">17mud1-8</strain>
    </source>
</reference>
<dbReference type="Pfam" id="PF22776">
    <property type="entry name" value="K_trans_C"/>
    <property type="match status" value="1"/>
</dbReference>
<keyword evidence="2" id="KW-0813">Transport</keyword>
<evidence type="ECO:0000256" key="7">
    <source>
        <dbReference type="ARBA" id="ARBA00022989"/>
    </source>
</evidence>
<feature type="transmembrane region" description="Helical" evidence="10">
    <location>
        <begin position="438"/>
        <end position="456"/>
    </location>
</feature>
<name>A0A4U3KXM3_9BACT</name>
<evidence type="ECO:0000313" key="14">
    <source>
        <dbReference type="Proteomes" id="UP000305848"/>
    </source>
</evidence>
<keyword evidence="14" id="KW-1185">Reference proteome</keyword>
<feature type="transmembrane region" description="Helical" evidence="10">
    <location>
        <begin position="166"/>
        <end position="185"/>
    </location>
</feature>
<evidence type="ECO:0000259" key="12">
    <source>
        <dbReference type="Pfam" id="PF22776"/>
    </source>
</evidence>
<evidence type="ECO:0000256" key="2">
    <source>
        <dbReference type="ARBA" id="ARBA00022448"/>
    </source>
</evidence>
<feature type="transmembrane region" description="Helical" evidence="10">
    <location>
        <begin position="46"/>
        <end position="69"/>
    </location>
</feature>
<evidence type="ECO:0000313" key="13">
    <source>
        <dbReference type="EMBL" id="TKK67200.1"/>
    </source>
</evidence>
<feature type="transmembrane region" description="Helical" evidence="10">
    <location>
        <begin position="95"/>
        <end position="115"/>
    </location>
</feature>
<dbReference type="InterPro" id="IPR003855">
    <property type="entry name" value="K+_transporter"/>
</dbReference>
<evidence type="ECO:0000256" key="1">
    <source>
        <dbReference type="ARBA" id="ARBA00004141"/>
    </source>
</evidence>
<comment type="subcellular location">
    <subcellularLocation>
        <location evidence="1">Membrane</location>
        <topology evidence="1">Multi-pass membrane protein</topology>
    </subcellularLocation>
</comment>
<keyword evidence="4 10" id="KW-0812">Transmembrane</keyword>
<evidence type="ECO:0000256" key="3">
    <source>
        <dbReference type="ARBA" id="ARBA00022538"/>
    </source>
</evidence>
<dbReference type="GO" id="GO:0016020">
    <property type="term" value="C:membrane"/>
    <property type="evidence" value="ECO:0007669"/>
    <property type="project" value="UniProtKB-SubCell"/>
</dbReference>
<protein>
    <submittedName>
        <fullName evidence="13">Potassium transporter Kup</fullName>
    </submittedName>
</protein>
<feature type="domain" description="K+ potassium transporter integral membrane" evidence="11">
    <location>
        <begin position="16"/>
        <end position="468"/>
    </location>
</feature>
<sequence length="676" mass="76355">MLVGKHINKVTLAGLVVALGIIYGDIGTSPLYVLNAIVNGRVISELLVLGSLSCIFWTLTLQTTIKYVILTLKADNRGEGGIFSLYALVRRQKKWLVLPAMIGGAALLADGMITPPITITSAIEGLEIIPRFENISQSVIVAIVLSIMAALFFLQQFGTSLIGKLFGPMMLVWFLMLAVLGLMHLSDDWSIFRAFSPHYAIELLTQYPQGFWLLGAVFLCTTGAEALYSDLGHVGRDNIRITWVFVKICLILNYFGQGAWLLTQEGKLFVQKDLMADAVFMAANPSAIPLKSVFYSIMPENFLYIGIFIATSAAIIASQALISGSFTLVSEALRLNLWPKMKINYPTEEKGQLFIPGINTLLFIGCSGIVLYFQTASRMEAAYGLAITMCMISTSILFANYLVGQRTWRGWIYLYLLVYLSIEVGFLIANLLKFPHGGFVTLIVGGGLFVVMYVWFRSRRIKNRYVEFVRMEHYIPMIQELSNDKTVPKYATHLVYMTSANNPKEIEHKIIYSILNRKPKRADIYWFVHVDVLDDPYTCEFVVDHIIPNDIIRVEFRLGFRVEQKLSLMFRKVVEDLVKNKEVNVTSRYESLERNNVVGDFQFIVMEKFLSNDNELPFIEKLVMRLHFWIKEISLSEERGFGLDPSVVAVEKFPLIVSSITSLPLKRVFNNAEEGV</sequence>
<keyword evidence="9 10" id="KW-0472">Membrane</keyword>